<dbReference type="Proteomes" id="UP000886520">
    <property type="component" value="Chromosome 20"/>
</dbReference>
<evidence type="ECO:0000313" key="2">
    <source>
        <dbReference type="Proteomes" id="UP000886520"/>
    </source>
</evidence>
<name>A0A9D4U9J3_ADICA</name>
<organism evidence="1 2">
    <name type="scientific">Adiantum capillus-veneris</name>
    <name type="common">Maidenhair fern</name>
    <dbReference type="NCBI Taxonomy" id="13818"/>
    <lineage>
        <taxon>Eukaryota</taxon>
        <taxon>Viridiplantae</taxon>
        <taxon>Streptophyta</taxon>
        <taxon>Embryophyta</taxon>
        <taxon>Tracheophyta</taxon>
        <taxon>Polypodiopsida</taxon>
        <taxon>Polypodiidae</taxon>
        <taxon>Polypodiales</taxon>
        <taxon>Pteridineae</taxon>
        <taxon>Pteridaceae</taxon>
        <taxon>Vittarioideae</taxon>
        <taxon>Adiantum</taxon>
    </lineage>
</organism>
<sequence>MVTTCMIQLPLQQEALHASVMHACMHRRWNRYINKAHLKAWDYHILLPLPDEVLADFATTDEVPIEEVIGYDGLTYEGHHDVLSSALWVGNTFFIDLDALTNAQNVDFFLVKCVVAKEKVDKGYIDEWRTVIDRGSYAVQGMYYKKLDSYTFKLYHKQAIVHLFSHLVQCIKIPMEHIPRRR</sequence>
<accession>A0A9D4U9J3</accession>
<reference evidence="1" key="1">
    <citation type="submission" date="2021-01" db="EMBL/GenBank/DDBJ databases">
        <title>Adiantum capillus-veneris genome.</title>
        <authorList>
            <person name="Fang Y."/>
            <person name="Liao Q."/>
        </authorList>
    </citation>
    <scope>NUCLEOTIDE SEQUENCE</scope>
    <source>
        <strain evidence="1">H3</strain>
        <tissue evidence="1">Leaf</tissue>
    </source>
</reference>
<keyword evidence="2" id="KW-1185">Reference proteome</keyword>
<dbReference type="EMBL" id="JABFUD020000020">
    <property type="protein sequence ID" value="KAI5063782.1"/>
    <property type="molecule type" value="Genomic_DNA"/>
</dbReference>
<gene>
    <name evidence="1" type="ORF">GOP47_0020452</name>
</gene>
<evidence type="ECO:0000313" key="1">
    <source>
        <dbReference type="EMBL" id="KAI5063782.1"/>
    </source>
</evidence>
<proteinExistence type="predicted"/>
<protein>
    <submittedName>
        <fullName evidence="1">Uncharacterized protein</fullName>
    </submittedName>
</protein>
<dbReference type="AlphaFoldDB" id="A0A9D4U9J3"/>
<comment type="caution">
    <text evidence="1">The sequence shown here is derived from an EMBL/GenBank/DDBJ whole genome shotgun (WGS) entry which is preliminary data.</text>
</comment>